<dbReference type="GeneTree" id="ENSGT00940000158377"/>
<dbReference type="Proteomes" id="UP000261540">
    <property type="component" value="Unplaced"/>
</dbReference>
<feature type="compositionally biased region" description="Basic and acidic residues" evidence="5">
    <location>
        <begin position="555"/>
        <end position="574"/>
    </location>
</feature>
<dbReference type="Gene3D" id="2.10.110.10">
    <property type="entry name" value="Cysteine Rich Protein"/>
    <property type="match status" value="1"/>
</dbReference>
<keyword evidence="8" id="KW-1185">Reference proteome</keyword>
<sequence length="1113" mass="121531">MEKMVADKIIFHSNCFCCKHCKKKLGIHNYSAIYGEFYCVSHYQQLFKRKGNYDEGFGHKQHKDLWLKKTTESLHSNEKTCKDPKGESKAFVESSGSAAPKKQEFRDTKTASSRDTRTKLKINWPPEKQTSVGRLVTPFNGERKLSETSIVEASSNSPSKQSSGNVLQSPEGLMSKSSKTGDNKKVPSSPTQRLNSSSVPPGPGMKHKPKAAASEHAEMPSPALSRPWSVSNKIVLFQESSPINASSFKVKETPQKNTLVKTAHLTLPDSTLTPRKDQSDVTKKVTASDKMKKSVRFAMKIDTELDGNTSTEGDSEINTEPDFVCHSSNPDIVPNEDKDCRPTVLGAKEEILASLFIDDAIKDQNENIPNPYKCQLEEENEINENIIKPKNLESTDVNAIQSSASVLTEYSQTLISTTVEDTVNKSLAEEVCDADFERYDIQTSGKSYENREVNGELAEEPKSGSVHAEETDSEVNRKETMTQTAAQEMERHNDNLEANETEQETPDMSDKTVQKSPTPSAANKQNGKAHARKESWSKMSGQGKSPFSKLFTSSAKDKTEKKEPTETKKPEAKPRSILGKLFQSSPEKEKKDSKVAEAKHAEPGTVTEKASDAFVKDPMGDNTQVDQTEQVNAKTAWRPSEMNKNEEIKSSASLSNAVNISGNTHLSLQVDDGSSKTILSLTSTNDLNPTCLSCEENYEPNTSTEEAPVTGECLTLSESSVHASSEAGLSHTITEEMSIINPINSAELLVNSDAAIKKGTTEDPTFLGPVMNDTSEGDAHSNLIQAAVSEHSFTLPPIDHSPFTENIGNENPSKIYEDVHTEKSYTDPMTSESTEWLSSLLNTEVMSNTQTDITEFNVTEDASETTLNPFGQVVTLEYIKPEVTADSSAQNLPPTNDPEDLIGLSNTPLRSVDEEFDIFSNSDGPLVLNAESKQHEVDLVTIVDSSQAEGNNLFNLSTEKAVDHQGQDTSFDIFSTNSEALVWSGASTAFDKDNAGLGVSSAALPSVYAEDIFGENDFSVSLGIPAEPPSRGDPEIFTDFLGLDQTAMAGSTTDIPVNLFSADFFAAEALKPPAAKPDTSAEGIDTFLDPFSMGSITTESENLNDNWMDDLLS</sequence>
<feature type="compositionally biased region" description="Basic and acidic residues" evidence="5">
    <location>
        <begin position="448"/>
        <end position="480"/>
    </location>
</feature>
<dbReference type="PROSITE" id="PS50023">
    <property type="entry name" value="LIM_DOMAIN_2"/>
    <property type="match status" value="1"/>
</dbReference>
<feature type="region of interest" description="Disordered" evidence="5">
    <location>
        <begin position="447"/>
        <end position="623"/>
    </location>
</feature>
<reference evidence="7" key="2">
    <citation type="submission" date="2025-09" db="UniProtKB">
        <authorList>
            <consortium name="Ensembl"/>
        </authorList>
    </citation>
    <scope>IDENTIFICATION</scope>
</reference>
<protein>
    <recommendedName>
        <fullName evidence="6">LIM zinc-binding domain-containing protein</fullName>
    </recommendedName>
</protein>
<evidence type="ECO:0000256" key="5">
    <source>
        <dbReference type="SAM" id="MobiDB-lite"/>
    </source>
</evidence>
<evidence type="ECO:0000313" key="8">
    <source>
        <dbReference type="Proteomes" id="UP000261540"/>
    </source>
</evidence>
<evidence type="ECO:0000256" key="3">
    <source>
        <dbReference type="ARBA" id="ARBA00023038"/>
    </source>
</evidence>
<evidence type="ECO:0000256" key="4">
    <source>
        <dbReference type="PROSITE-ProRule" id="PRU00125"/>
    </source>
</evidence>
<dbReference type="GO" id="GO:0046872">
    <property type="term" value="F:metal ion binding"/>
    <property type="evidence" value="ECO:0007669"/>
    <property type="project" value="UniProtKB-KW"/>
</dbReference>
<organism evidence="7 8">
    <name type="scientific">Paramormyrops kingsleyae</name>
    <dbReference type="NCBI Taxonomy" id="1676925"/>
    <lineage>
        <taxon>Eukaryota</taxon>
        <taxon>Metazoa</taxon>
        <taxon>Chordata</taxon>
        <taxon>Craniata</taxon>
        <taxon>Vertebrata</taxon>
        <taxon>Euteleostomi</taxon>
        <taxon>Actinopterygii</taxon>
        <taxon>Neopterygii</taxon>
        <taxon>Teleostei</taxon>
        <taxon>Osteoglossocephala</taxon>
        <taxon>Osteoglossomorpha</taxon>
        <taxon>Osteoglossiformes</taxon>
        <taxon>Mormyridae</taxon>
        <taxon>Paramormyrops</taxon>
    </lineage>
</organism>
<dbReference type="SUPFAM" id="SSF57716">
    <property type="entry name" value="Glucocorticoid receptor-like (DNA-binding domain)"/>
    <property type="match status" value="1"/>
</dbReference>
<feature type="compositionally biased region" description="Basic and acidic residues" evidence="5">
    <location>
        <begin position="101"/>
        <end position="118"/>
    </location>
</feature>
<keyword evidence="2 4" id="KW-0862">Zinc</keyword>
<dbReference type="InterPro" id="IPR001781">
    <property type="entry name" value="Znf_LIM"/>
</dbReference>
<feature type="compositionally biased region" description="Low complexity" evidence="5">
    <location>
        <begin position="154"/>
        <end position="163"/>
    </location>
</feature>
<dbReference type="AlphaFoldDB" id="A0A3B3SXJ7"/>
<name>A0A3B3SXJ7_9TELE</name>
<accession>A0A3B3SXJ7</accession>
<keyword evidence="3 4" id="KW-0440">LIM domain</keyword>
<reference evidence="7" key="1">
    <citation type="submission" date="2025-08" db="UniProtKB">
        <authorList>
            <consortium name="Ensembl"/>
        </authorList>
    </citation>
    <scope>IDENTIFICATION</scope>
</reference>
<proteinExistence type="predicted"/>
<feature type="compositionally biased region" description="Basic and acidic residues" evidence="5">
    <location>
        <begin position="586"/>
        <end position="602"/>
    </location>
</feature>
<evidence type="ECO:0000256" key="1">
    <source>
        <dbReference type="ARBA" id="ARBA00022723"/>
    </source>
</evidence>
<feature type="compositionally biased region" description="Basic and acidic residues" evidence="5">
    <location>
        <begin position="609"/>
        <end position="619"/>
    </location>
</feature>
<feature type="compositionally biased region" description="Polar residues" evidence="5">
    <location>
        <begin position="537"/>
        <end position="554"/>
    </location>
</feature>
<feature type="region of interest" description="Disordered" evidence="5">
    <location>
        <begin position="76"/>
        <end position="226"/>
    </location>
</feature>
<evidence type="ECO:0000256" key="2">
    <source>
        <dbReference type="ARBA" id="ARBA00022833"/>
    </source>
</evidence>
<feature type="compositionally biased region" description="Basic and acidic residues" evidence="5">
    <location>
        <begin position="76"/>
        <end position="90"/>
    </location>
</feature>
<evidence type="ECO:0000313" key="7">
    <source>
        <dbReference type="Ensembl" id="ENSPKIP00000035482.1"/>
    </source>
</evidence>
<evidence type="ECO:0000259" key="6">
    <source>
        <dbReference type="PROSITE" id="PS50023"/>
    </source>
</evidence>
<keyword evidence="1 4" id="KW-0479">Metal-binding</keyword>
<feature type="domain" description="LIM zinc-binding" evidence="6">
    <location>
        <begin position="1"/>
        <end position="49"/>
    </location>
</feature>
<dbReference type="Ensembl" id="ENSPKIT00000016415.1">
    <property type="protein sequence ID" value="ENSPKIP00000035482.1"/>
    <property type="gene ID" value="ENSPKIG00000014432.1"/>
</dbReference>
<dbReference type="Pfam" id="PF00412">
    <property type="entry name" value="LIM"/>
    <property type="match status" value="1"/>
</dbReference>
<feature type="compositionally biased region" description="Polar residues" evidence="5">
    <location>
        <begin position="186"/>
        <end position="199"/>
    </location>
</feature>
<feature type="compositionally biased region" description="Acidic residues" evidence="5">
    <location>
        <begin position="497"/>
        <end position="507"/>
    </location>
</feature>
<dbReference type="PANTHER" id="PTHR24206">
    <property type="entry name" value="OS06G0237300 PROTEIN"/>
    <property type="match status" value="1"/>
</dbReference>
<feature type="compositionally biased region" description="Polar residues" evidence="5">
    <location>
        <begin position="514"/>
        <end position="526"/>
    </location>
</feature>
<feature type="region of interest" description="Disordered" evidence="5">
    <location>
        <begin position="305"/>
        <end position="337"/>
    </location>
</feature>